<feature type="transmembrane region" description="Helical" evidence="1">
    <location>
        <begin position="72"/>
        <end position="88"/>
    </location>
</feature>
<evidence type="ECO:0000313" key="3">
    <source>
        <dbReference type="EMBL" id="PHM54293.1"/>
    </source>
</evidence>
<keyword evidence="4" id="KW-1185">Reference proteome</keyword>
<feature type="transmembrane region" description="Helical" evidence="1">
    <location>
        <begin position="94"/>
        <end position="115"/>
    </location>
</feature>
<reference evidence="3 5" key="2">
    <citation type="journal article" date="2017" name="Nat. Microbiol.">
        <title>Natural product diversity associated with the nematode symbionts Photorhabdus and Xenorhabdus.</title>
        <authorList>
            <person name="Tobias N.J."/>
            <person name="Wolff H."/>
            <person name="Djahanschiri B."/>
            <person name="Grundmann F."/>
            <person name="Kronenwerth M."/>
            <person name="Shi Y.M."/>
            <person name="Simonyi S."/>
            <person name="Grun P."/>
            <person name="Shapiro-Ilan D."/>
            <person name="Pidot S.J."/>
            <person name="Stinear T.P."/>
            <person name="Ebersberger I."/>
            <person name="Bode H.B."/>
        </authorList>
    </citation>
    <scope>NUCLEOTIDE SEQUENCE [LARGE SCALE GENOMIC DNA]</scope>
    <source>
        <strain evidence="3 5">DSM 17903</strain>
    </source>
</reference>
<evidence type="ECO:0000313" key="4">
    <source>
        <dbReference type="Proteomes" id="UP000094600"/>
    </source>
</evidence>
<keyword evidence="1" id="KW-1133">Transmembrane helix</keyword>
<evidence type="ECO:0000256" key="1">
    <source>
        <dbReference type="SAM" id="Phobius"/>
    </source>
</evidence>
<sequence length="117" mass="13954">MGAIYSHSDRTALGLQFLNSYNGYFDSFHRQHKPLQSQPEYHKNIARFAQSKRDYLFSRQRYIQVFGEQEGAFYRLLILAFIKSFFYLKSIRYLSFPLIGVCMLLIWHLDLVLFLSL</sequence>
<gene>
    <name evidence="2" type="ORF">A9255_05475</name>
    <name evidence="3" type="ORF">Xhom_03370</name>
</gene>
<dbReference type="Proteomes" id="UP000225433">
    <property type="component" value="Unassembled WGS sequence"/>
</dbReference>
<name>A0A2G0Q4Z3_XENHO</name>
<dbReference type="Proteomes" id="UP000094600">
    <property type="component" value="Chromosome"/>
</dbReference>
<organism evidence="3 5">
    <name type="scientific">Xenorhabdus hominickii</name>
    <dbReference type="NCBI Taxonomy" id="351679"/>
    <lineage>
        <taxon>Bacteria</taxon>
        <taxon>Pseudomonadati</taxon>
        <taxon>Pseudomonadota</taxon>
        <taxon>Gammaproteobacteria</taxon>
        <taxon>Enterobacterales</taxon>
        <taxon>Morganellaceae</taxon>
        <taxon>Xenorhabdus</taxon>
    </lineage>
</organism>
<protein>
    <submittedName>
        <fullName evidence="3">Uncharacterized protein</fullName>
    </submittedName>
</protein>
<reference evidence="2 4" key="1">
    <citation type="submission" date="2016-06" db="EMBL/GenBank/DDBJ databases">
        <title>Bacterial characters and pathogenicity of Xenorhabdus hominickii from an entomopathogenic nematode, Steinernema monticolum.</title>
        <authorList>
            <person name="Park Y."/>
            <person name="Kim Y."/>
        </authorList>
    </citation>
    <scope>NUCLEOTIDE SEQUENCE [LARGE SCALE GENOMIC DNA]</scope>
    <source>
        <strain evidence="2 4">ANU1</strain>
    </source>
</reference>
<accession>A0A2G0Q4Z3</accession>
<keyword evidence="1" id="KW-0472">Membrane</keyword>
<evidence type="ECO:0000313" key="2">
    <source>
        <dbReference type="EMBL" id="AOM40072.1"/>
    </source>
</evidence>
<dbReference type="EMBL" id="CP016176">
    <property type="protein sequence ID" value="AOM40072.1"/>
    <property type="molecule type" value="Genomic_DNA"/>
</dbReference>
<dbReference type="EMBL" id="NJAI01000005">
    <property type="protein sequence ID" value="PHM54293.1"/>
    <property type="molecule type" value="Genomic_DNA"/>
</dbReference>
<dbReference type="STRING" id="351679.A9255_05475"/>
<keyword evidence="1" id="KW-0812">Transmembrane</keyword>
<dbReference type="AlphaFoldDB" id="A0A2G0Q4Z3"/>
<proteinExistence type="predicted"/>
<dbReference type="KEGG" id="xho:A9255_05475"/>
<evidence type="ECO:0000313" key="5">
    <source>
        <dbReference type="Proteomes" id="UP000225433"/>
    </source>
</evidence>